<proteinExistence type="predicted"/>
<sequence>MPSLVNRLIAGRQITAMHMLLQCSTGAVTLRQGPAAEPGTAPAWFAFLRPAHSEGLPDWPATVGHTDKGLMLDCGTILDFRPADQLLQSHADLWLTPMTGVQPPARNDVDVLDRTYQVLDARLEASTDSENDPLQSVRLMVGMARGSAAEGNLFRAAHSLTLCESLVQRL</sequence>
<dbReference type="Proteomes" id="UP000004184">
    <property type="component" value="Unassembled WGS sequence"/>
</dbReference>
<protein>
    <submittedName>
        <fullName evidence="1">Uncharacterized protein</fullName>
    </submittedName>
</protein>
<organism evidence="1 2">
    <name type="scientific">Streptomyces viridochromogenes (strain DSM 40736 / JCM 4977 / BCRC 1201 / Tue 494)</name>
    <dbReference type="NCBI Taxonomy" id="591159"/>
    <lineage>
        <taxon>Bacteria</taxon>
        <taxon>Bacillati</taxon>
        <taxon>Actinomycetota</taxon>
        <taxon>Actinomycetes</taxon>
        <taxon>Kitasatosporales</taxon>
        <taxon>Streptomycetaceae</taxon>
        <taxon>Streptomyces</taxon>
    </lineage>
</organism>
<dbReference type="eggNOG" id="ENOG5030UGT">
    <property type="taxonomic scope" value="Bacteria"/>
</dbReference>
<keyword evidence="2" id="KW-1185">Reference proteome</keyword>
<gene>
    <name evidence="1" type="ORF">SSQG_07643</name>
</gene>
<evidence type="ECO:0000313" key="2">
    <source>
        <dbReference type="Proteomes" id="UP000004184"/>
    </source>
</evidence>
<reference evidence="2" key="1">
    <citation type="submission" date="2009-02" db="EMBL/GenBank/DDBJ databases">
        <title>Annotation of Streptomyces viridochromogenes strain DSM 40736.</title>
        <authorList>
            <consortium name="The Broad Institute Genome Sequencing Platform"/>
            <consortium name="Broad Institute Microbial Sequencing Center"/>
            <person name="Fischbach M."/>
            <person name="Godfrey P."/>
            <person name="Ward D."/>
            <person name="Young S."/>
            <person name="Zeng Q."/>
            <person name="Koehrsen M."/>
            <person name="Alvarado L."/>
            <person name="Berlin A.M."/>
            <person name="Bochicchio J."/>
            <person name="Borenstein D."/>
            <person name="Chapman S.B."/>
            <person name="Chen Z."/>
            <person name="Engels R."/>
            <person name="Freedman E."/>
            <person name="Gellesch M."/>
            <person name="Goldberg J."/>
            <person name="Griggs A."/>
            <person name="Gujja S."/>
            <person name="Heilman E.R."/>
            <person name="Heiman D.I."/>
            <person name="Hepburn T.A."/>
            <person name="Howarth C."/>
            <person name="Jen D."/>
            <person name="Larson L."/>
            <person name="Lewis B."/>
            <person name="Mehta T."/>
            <person name="Park D."/>
            <person name="Pearson M."/>
            <person name="Richards J."/>
            <person name="Roberts A."/>
            <person name="Saif S."/>
            <person name="Shea T.D."/>
            <person name="Shenoy N."/>
            <person name="Sisk P."/>
            <person name="Stolte C."/>
            <person name="Sykes S.N."/>
            <person name="Thomson T."/>
            <person name="Walk T."/>
            <person name="White J."/>
            <person name="Yandava C."/>
            <person name="Straight P."/>
            <person name="Clardy J."/>
            <person name="Hung D."/>
            <person name="Kolter R."/>
            <person name="Mekalanos J."/>
            <person name="Walker S."/>
            <person name="Walsh C.T."/>
            <person name="Wieland-Brown L.C."/>
            <person name="Haas B."/>
            <person name="Nusbaum C."/>
            <person name="Birren B."/>
        </authorList>
    </citation>
    <scope>NUCLEOTIDE SEQUENCE [LARGE SCALE GENOMIC DNA]</scope>
    <source>
        <strain evidence="2">DSM 40736 / JCM 4977 / BCRC 1201 / Tue 494</strain>
    </source>
</reference>
<evidence type="ECO:0000313" key="1">
    <source>
        <dbReference type="EMBL" id="EFL37125.1"/>
    </source>
</evidence>
<dbReference type="AlphaFoldDB" id="D9XHU6"/>
<accession>D9XHU6</accession>
<dbReference type="OrthoDB" id="4291350at2"/>
<name>D9XHU6_STRVT</name>
<dbReference type="EMBL" id="GG657757">
    <property type="protein sequence ID" value="EFL37125.1"/>
    <property type="molecule type" value="Genomic_DNA"/>
</dbReference>
<dbReference type="HOGENOM" id="CLU_1569858_0_0_11"/>